<dbReference type="GO" id="GO:0000155">
    <property type="term" value="F:phosphorelay sensor kinase activity"/>
    <property type="evidence" value="ECO:0007669"/>
    <property type="project" value="InterPro"/>
</dbReference>
<dbReference type="EC" id="2.7.13.3" evidence="3"/>
<evidence type="ECO:0000313" key="12">
    <source>
        <dbReference type="EMBL" id="OPA98255.1"/>
    </source>
</evidence>
<evidence type="ECO:0000256" key="7">
    <source>
        <dbReference type="ARBA" id="ARBA00022741"/>
    </source>
</evidence>
<comment type="caution">
    <text evidence="12">The sequence shown here is derived from an EMBL/GenBank/DDBJ whole genome shotgun (WGS) entry which is preliminary data.</text>
</comment>
<dbReference type="EMBL" id="MSDF01000011">
    <property type="protein sequence ID" value="OPA98255.1"/>
    <property type="molecule type" value="Genomic_DNA"/>
</dbReference>
<dbReference type="PRINTS" id="PR00344">
    <property type="entry name" value="BCTRLSENSOR"/>
</dbReference>
<dbReference type="Pfam" id="PF00512">
    <property type="entry name" value="HisKA"/>
    <property type="match status" value="1"/>
</dbReference>
<dbReference type="RefSeq" id="WP_078738920.1">
    <property type="nucleotide sequence ID" value="NZ_MSDF01000011.1"/>
</dbReference>
<comment type="subcellular location">
    <subcellularLocation>
        <location evidence="2">Cell membrane</location>
        <topology evidence="2">Multi-pass membrane protein</topology>
    </subcellularLocation>
</comment>
<sequence length="432" mass="48179">MLTKVRPWMAAVAGTSWAAVTFYLLWLCANAAVYIGDYSFLRLMAGPAYLVAEEIKALPAEKREARMDALRARFQYPLKLVSMDDLELPPEALVMLKHQQPAQNSDEDTTYFPLDANTLIQFGPMWGTAAAKDLMQMPVYWVTAGVASLPLVMLLWLGSRSRRRRRTELAAINACLATLARSPNAMLPAMGKEWTPLLLTLQQHAQDISAMNDRHREVSQAVSHELRTPLARMRFALTLLGKSDDPPTRTRLQERLQTDVEELEALVRASLAFARLASAPTDLQHETIILRDWLHQEFALLDGHHRQLSLETEPADLALIGDRALLHLIVRNLLSNAITYARDQVCVSAAYQGEHHLVLHVDDDGPGVLAENREKIFEPFVRLSMGGDEPGGFGLGLALAKRATQWHRGELSVTRSPLGGARMSLILPLRPL</sequence>
<evidence type="ECO:0000256" key="1">
    <source>
        <dbReference type="ARBA" id="ARBA00000085"/>
    </source>
</evidence>
<name>A0A1T2Z1I9_PSEFL</name>
<proteinExistence type="predicted"/>
<dbReference type="CDD" id="cd00082">
    <property type="entry name" value="HisKA"/>
    <property type="match status" value="1"/>
</dbReference>
<evidence type="ECO:0000259" key="11">
    <source>
        <dbReference type="PROSITE" id="PS50109"/>
    </source>
</evidence>
<dbReference type="Gene3D" id="3.30.565.10">
    <property type="entry name" value="Histidine kinase-like ATPase, C-terminal domain"/>
    <property type="match status" value="1"/>
</dbReference>
<keyword evidence="7" id="KW-0547">Nucleotide-binding</keyword>
<dbReference type="PANTHER" id="PTHR44936">
    <property type="entry name" value="SENSOR PROTEIN CREC"/>
    <property type="match status" value="1"/>
</dbReference>
<dbReference type="Pfam" id="PF02518">
    <property type="entry name" value="HATPase_c"/>
    <property type="match status" value="1"/>
</dbReference>
<gene>
    <name evidence="12" type="ORF">BFW87_05370</name>
</gene>
<evidence type="ECO:0000256" key="2">
    <source>
        <dbReference type="ARBA" id="ARBA00004651"/>
    </source>
</evidence>
<comment type="catalytic activity">
    <reaction evidence="1">
        <text>ATP + protein L-histidine = ADP + protein N-phospho-L-histidine.</text>
        <dbReference type="EC" id="2.7.13.3"/>
    </reaction>
</comment>
<evidence type="ECO:0000256" key="4">
    <source>
        <dbReference type="ARBA" id="ARBA00022475"/>
    </source>
</evidence>
<dbReference type="PANTHER" id="PTHR44936:SF10">
    <property type="entry name" value="SENSOR PROTEIN RSTB"/>
    <property type="match status" value="1"/>
</dbReference>
<feature type="transmembrane region" description="Helical" evidence="10">
    <location>
        <begin position="139"/>
        <end position="157"/>
    </location>
</feature>
<organism evidence="12 13">
    <name type="scientific">Pseudomonas fluorescens</name>
    <dbReference type="NCBI Taxonomy" id="294"/>
    <lineage>
        <taxon>Bacteria</taxon>
        <taxon>Pseudomonadati</taxon>
        <taxon>Pseudomonadota</taxon>
        <taxon>Gammaproteobacteria</taxon>
        <taxon>Pseudomonadales</taxon>
        <taxon>Pseudomonadaceae</taxon>
        <taxon>Pseudomonas</taxon>
    </lineage>
</organism>
<dbReference type="InterPro" id="IPR003594">
    <property type="entry name" value="HATPase_dom"/>
</dbReference>
<keyword evidence="9" id="KW-0067">ATP-binding</keyword>
<dbReference type="GO" id="GO:0005524">
    <property type="term" value="F:ATP binding"/>
    <property type="evidence" value="ECO:0007669"/>
    <property type="project" value="UniProtKB-KW"/>
</dbReference>
<dbReference type="InterPro" id="IPR004358">
    <property type="entry name" value="Sig_transdc_His_kin-like_C"/>
</dbReference>
<dbReference type="SMART" id="SM00387">
    <property type="entry name" value="HATPase_c"/>
    <property type="match status" value="1"/>
</dbReference>
<evidence type="ECO:0000256" key="10">
    <source>
        <dbReference type="SAM" id="Phobius"/>
    </source>
</evidence>
<dbReference type="Gene3D" id="1.10.287.130">
    <property type="match status" value="1"/>
</dbReference>
<evidence type="ECO:0000256" key="8">
    <source>
        <dbReference type="ARBA" id="ARBA00022777"/>
    </source>
</evidence>
<keyword evidence="10" id="KW-1133">Transmembrane helix</keyword>
<dbReference type="InterPro" id="IPR050980">
    <property type="entry name" value="2C_sensor_his_kinase"/>
</dbReference>
<evidence type="ECO:0000256" key="3">
    <source>
        <dbReference type="ARBA" id="ARBA00012438"/>
    </source>
</evidence>
<dbReference type="GO" id="GO:0005886">
    <property type="term" value="C:plasma membrane"/>
    <property type="evidence" value="ECO:0007669"/>
    <property type="project" value="UniProtKB-SubCell"/>
</dbReference>
<keyword evidence="5" id="KW-0597">Phosphoprotein</keyword>
<dbReference type="AlphaFoldDB" id="A0A1T2Z1I9"/>
<feature type="domain" description="Histidine kinase" evidence="11">
    <location>
        <begin position="221"/>
        <end position="431"/>
    </location>
</feature>
<accession>A0A1T2Z1I9</accession>
<keyword evidence="4" id="KW-1003">Cell membrane</keyword>
<keyword evidence="6" id="KW-0808">Transferase</keyword>
<dbReference type="Proteomes" id="UP000190965">
    <property type="component" value="Unassembled WGS sequence"/>
</dbReference>
<keyword evidence="10" id="KW-0812">Transmembrane</keyword>
<protein>
    <recommendedName>
        <fullName evidence="3">histidine kinase</fullName>
        <ecNumber evidence="3">2.7.13.3</ecNumber>
    </recommendedName>
</protein>
<dbReference type="InterPro" id="IPR036890">
    <property type="entry name" value="HATPase_C_sf"/>
</dbReference>
<dbReference type="OrthoDB" id="9804645at2"/>
<dbReference type="SUPFAM" id="SSF55874">
    <property type="entry name" value="ATPase domain of HSP90 chaperone/DNA topoisomerase II/histidine kinase"/>
    <property type="match status" value="1"/>
</dbReference>
<evidence type="ECO:0000256" key="9">
    <source>
        <dbReference type="ARBA" id="ARBA00022840"/>
    </source>
</evidence>
<keyword evidence="10" id="KW-0472">Membrane</keyword>
<evidence type="ECO:0000256" key="5">
    <source>
        <dbReference type="ARBA" id="ARBA00022553"/>
    </source>
</evidence>
<evidence type="ECO:0000313" key="13">
    <source>
        <dbReference type="Proteomes" id="UP000190965"/>
    </source>
</evidence>
<dbReference type="SMART" id="SM00388">
    <property type="entry name" value="HisKA"/>
    <property type="match status" value="1"/>
</dbReference>
<dbReference type="InterPro" id="IPR005467">
    <property type="entry name" value="His_kinase_dom"/>
</dbReference>
<dbReference type="SUPFAM" id="SSF47384">
    <property type="entry name" value="Homodimeric domain of signal transducing histidine kinase"/>
    <property type="match status" value="1"/>
</dbReference>
<dbReference type="InterPro" id="IPR036097">
    <property type="entry name" value="HisK_dim/P_sf"/>
</dbReference>
<evidence type="ECO:0000256" key="6">
    <source>
        <dbReference type="ARBA" id="ARBA00022679"/>
    </source>
</evidence>
<dbReference type="PROSITE" id="PS50109">
    <property type="entry name" value="HIS_KIN"/>
    <property type="match status" value="1"/>
</dbReference>
<reference evidence="12 13" key="1">
    <citation type="submission" date="2016-12" db="EMBL/GenBank/DDBJ databases">
        <title>Draft genome sequences of seven strains of Pseudomonas fluorescens that produce 4-formylaminooxyvinylglycine.</title>
        <authorList>
            <person name="Okrent R.A."/>
            <person name="Manning V.A."/>
            <person name="Trippe K.M."/>
        </authorList>
    </citation>
    <scope>NUCLEOTIDE SEQUENCE [LARGE SCALE GENOMIC DNA]</scope>
    <source>
        <strain evidence="12 13">P5A</strain>
    </source>
</reference>
<keyword evidence="8 12" id="KW-0418">Kinase</keyword>
<dbReference type="InterPro" id="IPR003661">
    <property type="entry name" value="HisK_dim/P_dom"/>
</dbReference>